<keyword evidence="1" id="KW-0472">Membrane</keyword>
<evidence type="ECO:0000313" key="3">
    <source>
        <dbReference type="Proteomes" id="UP001482620"/>
    </source>
</evidence>
<evidence type="ECO:0000256" key="1">
    <source>
        <dbReference type="SAM" id="Phobius"/>
    </source>
</evidence>
<comment type="caution">
    <text evidence="2">The sequence shown here is derived from an EMBL/GenBank/DDBJ whole genome shotgun (WGS) entry which is preliminary data.</text>
</comment>
<sequence length="116" mass="13670">MFSTFCYVTELFLNRLEYLFSTQNVIKTGQKKYLERFDFFFIAKQVNLEAALAEIPALSPWVLDVERMFTYCFLSYSFVILAVGFRSLLSWKNCFLSPESRETLPPVFLRNFSLNT</sequence>
<keyword evidence="1" id="KW-1133">Transmembrane helix</keyword>
<proteinExistence type="predicted"/>
<name>A0ABV0V557_9TELE</name>
<organism evidence="2 3">
    <name type="scientific">Ilyodon furcidens</name>
    <name type="common">goldbreast splitfin</name>
    <dbReference type="NCBI Taxonomy" id="33524"/>
    <lineage>
        <taxon>Eukaryota</taxon>
        <taxon>Metazoa</taxon>
        <taxon>Chordata</taxon>
        <taxon>Craniata</taxon>
        <taxon>Vertebrata</taxon>
        <taxon>Euteleostomi</taxon>
        <taxon>Actinopterygii</taxon>
        <taxon>Neopterygii</taxon>
        <taxon>Teleostei</taxon>
        <taxon>Neoteleostei</taxon>
        <taxon>Acanthomorphata</taxon>
        <taxon>Ovalentaria</taxon>
        <taxon>Atherinomorphae</taxon>
        <taxon>Cyprinodontiformes</taxon>
        <taxon>Goodeidae</taxon>
        <taxon>Ilyodon</taxon>
    </lineage>
</organism>
<feature type="transmembrane region" description="Helical" evidence="1">
    <location>
        <begin position="68"/>
        <end position="89"/>
    </location>
</feature>
<keyword evidence="1" id="KW-0812">Transmembrane</keyword>
<keyword evidence="3" id="KW-1185">Reference proteome</keyword>
<protein>
    <submittedName>
        <fullName evidence="2">Uncharacterized protein</fullName>
    </submittedName>
</protein>
<dbReference type="Proteomes" id="UP001482620">
    <property type="component" value="Unassembled WGS sequence"/>
</dbReference>
<reference evidence="2 3" key="1">
    <citation type="submission" date="2021-06" db="EMBL/GenBank/DDBJ databases">
        <authorList>
            <person name="Palmer J.M."/>
        </authorList>
    </citation>
    <scope>NUCLEOTIDE SEQUENCE [LARGE SCALE GENOMIC DNA]</scope>
    <source>
        <strain evidence="3">if_2019</strain>
        <tissue evidence="2">Muscle</tissue>
    </source>
</reference>
<gene>
    <name evidence="2" type="ORF">ILYODFUR_008879</name>
</gene>
<accession>A0ABV0V557</accession>
<dbReference type="EMBL" id="JAHRIQ010093292">
    <property type="protein sequence ID" value="MEQ2251242.1"/>
    <property type="molecule type" value="Genomic_DNA"/>
</dbReference>
<evidence type="ECO:0000313" key="2">
    <source>
        <dbReference type="EMBL" id="MEQ2251242.1"/>
    </source>
</evidence>